<dbReference type="Proteomes" id="UP000194236">
    <property type="component" value="Unassembled WGS sequence"/>
</dbReference>
<sequence>MREQQKDEHEINKQVSSD</sequence>
<evidence type="ECO:0000313" key="1">
    <source>
        <dbReference type="EMBL" id="OTF79258.1"/>
    </source>
</evidence>
<evidence type="ECO:0000313" key="2">
    <source>
        <dbReference type="Proteomes" id="UP000194236"/>
    </source>
</evidence>
<organism evidence="1 2">
    <name type="scientific">Euroglyphus maynei</name>
    <name type="common">Mayne's house dust mite</name>
    <dbReference type="NCBI Taxonomy" id="6958"/>
    <lineage>
        <taxon>Eukaryota</taxon>
        <taxon>Metazoa</taxon>
        <taxon>Ecdysozoa</taxon>
        <taxon>Arthropoda</taxon>
        <taxon>Chelicerata</taxon>
        <taxon>Arachnida</taxon>
        <taxon>Acari</taxon>
        <taxon>Acariformes</taxon>
        <taxon>Sarcoptiformes</taxon>
        <taxon>Astigmata</taxon>
        <taxon>Psoroptidia</taxon>
        <taxon>Analgoidea</taxon>
        <taxon>Pyroglyphidae</taxon>
        <taxon>Pyroglyphinae</taxon>
        <taxon>Euroglyphus</taxon>
    </lineage>
</organism>
<keyword evidence="2" id="KW-1185">Reference proteome</keyword>
<reference evidence="1 2" key="1">
    <citation type="submission" date="2017-03" db="EMBL/GenBank/DDBJ databases">
        <title>Genome Survey of Euroglyphus maynei.</title>
        <authorList>
            <person name="Arlian L.G."/>
            <person name="Morgan M.S."/>
            <person name="Rider S.D."/>
        </authorList>
    </citation>
    <scope>NUCLEOTIDE SEQUENCE [LARGE SCALE GENOMIC DNA]</scope>
    <source>
        <strain evidence="1">Arlian Lab</strain>
        <tissue evidence="1">Whole body</tissue>
    </source>
</reference>
<comment type="caution">
    <text evidence="1">The sequence shown here is derived from an EMBL/GenBank/DDBJ whole genome shotgun (WGS) entry which is preliminary data.</text>
</comment>
<proteinExistence type="predicted"/>
<gene>
    <name evidence="1" type="ORF">BLA29_014089</name>
</gene>
<name>A0A1Y3BHB4_EURMA</name>
<accession>A0A1Y3BHB4</accession>
<dbReference type="AlphaFoldDB" id="A0A1Y3BHB4"/>
<dbReference type="EMBL" id="MUJZ01024016">
    <property type="protein sequence ID" value="OTF79258.1"/>
    <property type="molecule type" value="Genomic_DNA"/>
</dbReference>
<protein>
    <submittedName>
        <fullName evidence="1">Uncharacterized protein</fullName>
    </submittedName>
</protein>